<dbReference type="RefSeq" id="WP_004911075.1">
    <property type="nucleotide sequence ID" value="NZ_ASYZ01000210.1"/>
</dbReference>
<proteinExistence type="predicted"/>
<gene>
    <name evidence="1" type="ORF">L292_1651</name>
</gene>
<evidence type="ECO:0000313" key="1">
    <source>
        <dbReference type="EMBL" id="EPR80397.1"/>
    </source>
</evidence>
<comment type="caution">
    <text evidence="1">The sequence shown here is derived from an EMBL/GenBank/DDBJ whole genome shotgun (WGS) entry which is preliminary data.</text>
</comment>
<reference evidence="1 2" key="1">
    <citation type="submission" date="2013-05" db="EMBL/GenBank/DDBJ databases">
        <title>Genome assembly of Acinetobacter junii MTCC 11364.</title>
        <authorList>
            <person name="Khatri I."/>
            <person name="Singh N.K."/>
            <person name="Subramanian S."/>
            <person name="Mayilraj S."/>
        </authorList>
    </citation>
    <scope>NUCLEOTIDE SEQUENCE [LARGE SCALE GENOMIC DNA]</scope>
    <source>
        <strain evidence="1 2">MTCC 11364</strain>
    </source>
</reference>
<dbReference type="AlphaFoldDB" id="S7WF36"/>
<sequence>MIYTYHKRPKPVIDQNIKILLQNPKTFGGGHLNVGDELDYEYFFEVKDLNSNLLGFVWFEFNSQNNTIEFNLGKSPSANKFRGFTQSILNDMDHIKNYLPKKWFNNSMWLVGIKSINPKREQLEELLISNGFEENDNRDFLKPIN</sequence>
<dbReference type="EMBL" id="ASYZ01000210">
    <property type="protein sequence ID" value="EPR80397.1"/>
    <property type="molecule type" value="Genomic_DNA"/>
</dbReference>
<protein>
    <submittedName>
        <fullName evidence="1">Uncharacterized protein</fullName>
    </submittedName>
</protein>
<dbReference type="PATRIC" id="fig|1330047.3.peg.3280"/>
<evidence type="ECO:0000313" key="2">
    <source>
        <dbReference type="Proteomes" id="UP000018420"/>
    </source>
</evidence>
<dbReference type="Proteomes" id="UP000018420">
    <property type="component" value="Unassembled WGS sequence"/>
</dbReference>
<accession>S7WF36</accession>
<name>S7WF36_ACIJU</name>
<organism evidence="1 2">
    <name type="scientific">Acinetobacter junii CIP 107470 = MTCC 11364</name>
    <dbReference type="NCBI Taxonomy" id="1217666"/>
    <lineage>
        <taxon>Bacteria</taxon>
        <taxon>Pseudomonadati</taxon>
        <taxon>Pseudomonadota</taxon>
        <taxon>Gammaproteobacteria</taxon>
        <taxon>Moraxellales</taxon>
        <taxon>Moraxellaceae</taxon>
        <taxon>Acinetobacter</taxon>
    </lineage>
</organism>